<dbReference type="Gene3D" id="3.40.30.10">
    <property type="entry name" value="Glutaredoxin"/>
    <property type="match status" value="1"/>
</dbReference>
<reference evidence="2 3" key="2">
    <citation type="submission" date="2019-01" db="EMBL/GenBank/DDBJ databases">
        <title>A chromosome length genome reference of the Java medaka (oryzias javanicus).</title>
        <authorList>
            <person name="Herpin A."/>
            <person name="Takehana Y."/>
            <person name="Naruse K."/>
            <person name="Ansai S."/>
            <person name="Kawaguchi M."/>
        </authorList>
    </citation>
    <scope>NUCLEOTIDE SEQUENCE [LARGE SCALE GENOMIC DNA]</scope>
    <source>
        <strain evidence="2">RS831</strain>
        <tissue evidence="2">Whole body</tissue>
    </source>
</reference>
<dbReference type="OrthoDB" id="262308at2759"/>
<evidence type="ECO:0000313" key="3">
    <source>
        <dbReference type="Proteomes" id="UP000283210"/>
    </source>
</evidence>
<accession>A0A437CUC3</accession>
<evidence type="ECO:0000313" key="2">
    <source>
        <dbReference type="EMBL" id="RVE66566.1"/>
    </source>
</evidence>
<reference evidence="2 3" key="1">
    <citation type="submission" date="2018-11" db="EMBL/GenBank/DDBJ databases">
        <authorList>
            <person name="Lopez-Roques C."/>
            <person name="Donnadieu C."/>
            <person name="Bouchez O."/>
            <person name="Klopp C."/>
            <person name="Cabau C."/>
            <person name="Zahm M."/>
        </authorList>
    </citation>
    <scope>NUCLEOTIDE SEQUENCE [LARGE SCALE GENOMIC DNA]</scope>
    <source>
        <strain evidence="2">RS831</strain>
        <tissue evidence="2">Whole body</tissue>
    </source>
</reference>
<feature type="compositionally biased region" description="Low complexity" evidence="1">
    <location>
        <begin position="112"/>
        <end position="124"/>
    </location>
</feature>
<dbReference type="Proteomes" id="UP000283210">
    <property type="component" value="Chromosome 11"/>
</dbReference>
<sequence length="251" mass="27928">MLNKAPPTPPRAGIKASLRNHPTPNPCMHLCLLSQSATDPNKYPTRACETLIVTHDVLKNTHGNGPLSPPFIESLLCKHRCASPPQRERARALRRGRLDERVGALNTDRWGSRSSRSFNWSASSHLSRQEQSNRQDDQSNTSGAPAGSDFHLCQIHPKPGWTYEDDPGTGQVQYTSPTDFNTFDSLLLSCRRFRNEPPVGPGGLHSQDPSMTVRADINGRYGNRLYAYEPTDMGLLLSNMEKAKKLLKSEL</sequence>
<proteinExistence type="predicted"/>
<feature type="region of interest" description="Disordered" evidence="1">
    <location>
        <begin position="112"/>
        <end position="151"/>
    </location>
</feature>
<dbReference type="AlphaFoldDB" id="A0A437CUC3"/>
<organism evidence="2 3">
    <name type="scientific">Oryzias javanicus</name>
    <name type="common">Javanese ricefish</name>
    <name type="synonym">Aplocheilus javanicus</name>
    <dbReference type="NCBI Taxonomy" id="123683"/>
    <lineage>
        <taxon>Eukaryota</taxon>
        <taxon>Metazoa</taxon>
        <taxon>Chordata</taxon>
        <taxon>Craniata</taxon>
        <taxon>Vertebrata</taxon>
        <taxon>Euteleostomi</taxon>
        <taxon>Actinopterygii</taxon>
        <taxon>Neopterygii</taxon>
        <taxon>Teleostei</taxon>
        <taxon>Neoteleostei</taxon>
        <taxon>Acanthomorphata</taxon>
        <taxon>Ovalentaria</taxon>
        <taxon>Atherinomorphae</taxon>
        <taxon>Beloniformes</taxon>
        <taxon>Adrianichthyidae</taxon>
        <taxon>Oryziinae</taxon>
        <taxon>Oryzias</taxon>
    </lineage>
</organism>
<feature type="region of interest" description="Disordered" evidence="1">
    <location>
        <begin position="1"/>
        <end position="20"/>
    </location>
</feature>
<evidence type="ECO:0000256" key="1">
    <source>
        <dbReference type="SAM" id="MobiDB-lite"/>
    </source>
</evidence>
<name>A0A437CUC3_ORYJA</name>
<protein>
    <submittedName>
        <fullName evidence="2">Uncharacterized protein</fullName>
    </submittedName>
</protein>
<keyword evidence="3" id="KW-1185">Reference proteome</keyword>
<feature type="compositionally biased region" description="Pro residues" evidence="1">
    <location>
        <begin position="1"/>
        <end position="10"/>
    </location>
</feature>
<gene>
    <name evidence="2" type="ORF">OJAV_G00108800</name>
</gene>
<feature type="compositionally biased region" description="Basic and acidic residues" evidence="1">
    <location>
        <begin position="127"/>
        <end position="137"/>
    </location>
</feature>
<dbReference type="EMBL" id="CM012447">
    <property type="protein sequence ID" value="RVE66566.1"/>
    <property type="molecule type" value="Genomic_DNA"/>
</dbReference>